<reference evidence="2" key="1">
    <citation type="journal article" date="2019" name="Sci. Rep.">
        <title>Draft genome of Tanacetum cinerariifolium, the natural source of mosquito coil.</title>
        <authorList>
            <person name="Yamashiro T."/>
            <person name="Shiraishi A."/>
            <person name="Satake H."/>
            <person name="Nakayama K."/>
        </authorList>
    </citation>
    <scope>NUCLEOTIDE SEQUENCE</scope>
</reference>
<proteinExistence type="predicted"/>
<dbReference type="AlphaFoldDB" id="A0A699HWY7"/>
<organism evidence="2">
    <name type="scientific">Tanacetum cinerariifolium</name>
    <name type="common">Dalmatian daisy</name>
    <name type="synonym">Chrysanthemum cinerariifolium</name>
    <dbReference type="NCBI Taxonomy" id="118510"/>
    <lineage>
        <taxon>Eukaryota</taxon>
        <taxon>Viridiplantae</taxon>
        <taxon>Streptophyta</taxon>
        <taxon>Embryophyta</taxon>
        <taxon>Tracheophyta</taxon>
        <taxon>Spermatophyta</taxon>
        <taxon>Magnoliopsida</taxon>
        <taxon>eudicotyledons</taxon>
        <taxon>Gunneridae</taxon>
        <taxon>Pentapetalae</taxon>
        <taxon>asterids</taxon>
        <taxon>campanulids</taxon>
        <taxon>Asterales</taxon>
        <taxon>Asteraceae</taxon>
        <taxon>Asteroideae</taxon>
        <taxon>Anthemideae</taxon>
        <taxon>Anthemidinae</taxon>
        <taxon>Tanacetum</taxon>
    </lineage>
</organism>
<feature type="region of interest" description="Disordered" evidence="1">
    <location>
        <begin position="48"/>
        <end position="92"/>
    </location>
</feature>
<accession>A0A699HWY7</accession>
<dbReference type="EMBL" id="BKCJ010228270">
    <property type="protein sequence ID" value="GEY97731.1"/>
    <property type="molecule type" value="Genomic_DNA"/>
</dbReference>
<evidence type="ECO:0000256" key="1">
    <source>
        <dbReference type="SAM" id="MobiDB-lite"/>
    </source>
</evidence>
<evidence type="ECO:0000313" key="2">
    <source>
        <dbReference type="EMBL" id="GEY97731.1"/>
    </source>
</evidence>
<protein>
    <submittedName>
        <fullName evidence="2">Uncharacterized protein</fullName>
    </submittedName>
</protein>
<sequence length="92" mass="10418">MRGYLCFSYSHSYLNIARYARSQSRVHGWYFSLRIRSRAILDAIEYHHQQPPHKTRTPPPCVSSSPMANPESSVGKRSQASELPICGTSTCC</sequence>
<feature type="compositionally biased region" description="Polar residues" evidence="1">
    <location>
        <begin position="62"/>
        <end position="81"/>
    </location>
</feature>
<name>A0A699HWY7_TANCI</name>
<gene>
    <name evidence="2" type="ORF">Tci_469705</name>
</gene>
<comment type="caution">
    <text evidence="2">The sequence shown here is derived from an EMBL/GenBank/DDBJ whole genome shotgun (WGS) entry which is preliminary data.</text>
</comment>